<dbReference type="GO" id="GO:0005634">
    <property type="term" value="C:nucleus"/>
    <property type="evidence" value="ECO:0007669"/>
    <property type="project" value="TreeGrafter"/>
</dbReference>
<dbReference type="Proteomes" id="UP000215335">
    <property type="component" value="Unassembled WGS sequence"/>
</dbReference>
<reference evidence="1 2" key="1">
    <citation type="journal article" date="2017" name="Curr. Biol.">
        <title>The Evolution of Venom by Co-option of Single-Copy Genes.</title>
        <authorList>
            <person name="Martinson E.O."/>
            <person name="Mrinalini"/>
            <person name="Kelkar Y.D."/>
            <person name="Chang C.H."/>
            <person name="Werren J.H."/>
        </authorList>
    </citation>
    <scope>NUCLEOTIDE SEQUENCE [LARGE SCALE GENOMIC DNA]</scope>
    <source>
        <strain evidence="1 2">Alberta</strain>
        <tissue evidence="1">Whole body</tissue>
    </source>
</reference>
<dbReference type="Gene3D" id="1.10.1170.10">
    <property type="entry name" value="Inhibitor Of Apoptosis Protein (2mihbC-IAP-1), Chain A"/>
    <property type="match status" value="1"/>
</dbReference>
<dbReference type="GO" id="GO:0051726">
    <property type="term" value="P:regulation of cell cycle"/>
    <property type="evidence" value="ECO:0007669"/>
    <property type="project" value="TreeGrafter"/>
</dbReference>
<evidence type="ECO:0000313" key="2">
    <source>
        <dbReference type="Proteomes" id="UP000215335"/>
    </source>
</evidence>
<sequence>MNRMATSKEAQRASMNAQVNVEQPFRLEHPEYMAYEDRLHTHKLWPKESSHRSETLVETGFYYNCKEDEVYYFCCDCELSPLQPREDLWGRHVKLAPDCTYLRNRR</sequence>
<dbReference type="EMBL" id="NNAY01003141">
    <property type="protein sequence ID" value="OXU19914.1"/>
    <property type="molecule type" value="Genomic_DNA"/>
</dbReference>
<name>A0A232ENI1_9HYME</name>
<dbReference type="STRING" id="543379.A0A232ENI1"/>
<organism evidence="1 2">
    <name type="scientific">Trichomalopsis sarcophagae</name>
    <dbReference type="NCBI Taxonomy" id="543379"/>
    <lineage>
        <taxon>Eukaryota</taxon>
        <taxon>Metazoa</taxon>
        <taxon>Ecdysozoa</taxon>
        <taxon>Arthropoda</taxon>
        <taxon>Hexapoda</taxon>
        <taxon>Insecta</taxon>
        <taxon>Pterygota</taxon>
        <taxon>Neoptera</taxon>
        <taxon>Endopterygota</taxon>
        <taxon>Hymenoptera</taxon>
        <taxon>Apocrita</taxon>
        <taxon>Proctotrupomorpha</taxon>
        <taxon>Chalcidoidea</taxon>
        <taxon>Pteromalidae</taxon>
        <taxon>Pteromalinae</taxon>
        <taxon>Trichomalopsis</taxon>
    </lineage>
</organism>
<dbReference type="SUPFAM" id="SSF57924">
    <property type="entry name" value="Inhibitor of apoptosis (IAP) repeat"/>
    <property type="match status" value="1"/>
</dbReference>
<dbReference type="PANTHER" id="PTHR10044">
    <property type="entry name" value="INHIBITOR OF APOPTOSIS"/>
    <property type="match status" value="1"/>
</dbReference>
<dbReference type="SMART" id="SM00238">
    <property type="entry name" value="BIR"/>
    <property type="match status" value="1"/>
</dbReference>
<gene>
    <name evidence="1" type="ORF">TSAR_004064</name>
</gene>
<dbReference type="InterPro" id="IPR050784">
    <property type="entry name" value="IAP"/>
</dbReference>
<keyword evidence="2" id="KW-1185">Reference proteome</keyword>
<protein>
    <submittedName>
        <fullName evidence="1">Uncharacterized protein</fullName>
    </submittedName>
</protein>
<dbReference type="AlphaFoldDB" id="A0A232ENI1"/>
<dbReference type="InterPro" id="IPR001370">
    <property type="entry name" value="BIR_rpt"/>
</dbReference>
<proteinExistence type="predicted"/>
<evidence type="ECO:0000313" key="1">
    <source>
        <dbReference type="EMBL" id="OXU19914.1"/>
    </source>
</evidence>
<comment type="caution">
    <text evidence="1">The sequence shown here is derived from an EMBL/GenBank/DDBJ whole genome shotgun (WGS) entry which is preliminary data.</text>
</comment>
<dbReference type="GO" id="GO:0005737">
    <property type="term" value="C:cytoplasm"/>
    <property type="evidence" value="ECO:0007669"/>
    <property type="project" value="TreeGrafter"/>
</dbReference>
<dbReference type="PROSITE" id="PS50143">
    <property type="entry name" value="BIR_REPEAT_2"/>
    <property type="match status" value="1"/>
</dbReference>
<accession>A0A232ENI1</accession>
<dbReference type="Pfam" id="PF00653">
    <property type="entry name" value="BIR"/>
    <property type="match status" value="1"/>
</dbReference>
<dbReference type="PANTHER" id="PTHR10044:SF139">
    <property type="entry name" value="DEATH-ASSOCIATED INHIBITOR OF APOPTOSIS 2"/>
    <property type="match status" value="1"/>
</dbReference>